<feature type="region of interest" description="Disordered" evidence="2">
    <location>
        <begin position="1"/>
        <end position="24"/>
    </location>
</feature>
<dbReference type="EMBL" id="CAMPGE010017542">
    <property type="protein sequence ID" value="CAI2376013.1"/>
    <property type="molecule type" value="Genomic_DNA"/>
</dbReference>
<evidence type="ECO:0000256" key="1">
    <source>
        <dbReference type="PROSITE-ProRule" id="PRU00042"/>
    </source>
</evidence>
<feature type="domain" description="C2H2-type" evidence="3">
    <location>
        <begin position="24"/>
        <end position="52"/>
    </location>
</feature>
<proteinExistence type="predicted"/>
<feature type="compositionally biased region" description="Basic and acidic residues" evidence="2">
    <location>
        <begin position="140"/>
        <end position="157"/>
    </location>
</feature>
<keyword evidence="1" id="KW-0862">Zinc</keyword>
<dbReference type="AlphaFoldDB" id="A0AAD2D181"/>
<keyword evidence="1" id="KW-0479">Metal-binding</keyword>
<dbReference type="PROSITE" id="PS50157">
    <property type="entry name" value="ZINC_FINGER_C2H2_2"/>
    <property type="match status" value="1"/>
</dbReference>
<name>A0AAD2D181_EUPCR</name>
<organism evidence="4 5">
    <name type="scientific">Euplotes crassus</name>
    <dbReference type="NCBI Taxonomy" id="5936"/>
    <lineage>
        <taxon>Eukaryota</taxon>
        <taxon>Sar</taxon>
        <taxon>Alveolata</taxon>
        <taxon>Ciliophora</taxon>
        <taxon>Intramacronucleata</taxon>
        <taxon>Spirotrichea</taxon>
        <taxon>Hypotrichia</taxon>
        <taxon>Euplotida</taxon>
        <taxon>Euplotidae</taxon>
        <taxon>Moneuplotes</taxon>
    </lineage>
</organism>
<protein>
    <recommendedName>
        <fullName evidence="3">C2H2-type domain-containing protein</fullName>
    </recommendedName>
</protein>
<feature type="compositionally biased region" description="Basic residues" evidence="2">
    <location>
        <begin position="61"/>
        <end position="71"/>
    </location>
</feature>
<dbReference type="PROSITE" id="PS00028">
    <property type="entry name" value="ZINC_FINGER_C2H2_1"/>
    <property type="match status" value="1"/>
</dbReference>
<comment type="caution">
    <text evidence="4">The sequence shown here is derived from an EMBL/GenBank/DDBJ whole genome shotgun (WGS) entry which is preliminary data.</text>
</comment>
<keyword evidence="5" id="KW-1185">Reference proteome</keyword>
<evidence type="ECO:0000313" key="4">
    <source>
        <dbReference type="EMBL" id="CAI2376013.1"/>
    </source>
</evidence>
<feature type="region of interest" description="Disordered" evidence="2">
    <location>
        <begin position="132"/>
        <end position="162"/>
    </location>
</feature>
<evidence type="ECO:0000259" key="3">
    <source>
        <dbReference type="PROSITE" id="PS50157"/>
    </source>
</evidence>
<feature type="region of interest" description="Disordered" evidence="2">
    <location>
        <begin position="44"/>
        <end position="87"/>
    </location>
</feature>
<dbReference type="GO" id="GO:0008270">
    <property type="term" value="F:zinc ion binding"/>
    <property type="evidence" value="ECO:0007669"/>
    <property type="project" value="UniProtKB-KW"/>
</dbReference>
<dbReference type="InterPro" id="IPR013087">
    <property type="entry name" value="Znf_C2H2_type"/>
</dbReference>
<evidence type="ECO:0000256" key="2">
    <source>
        <dbReference type="SAM" id="MobiDB-lite"/>
    </source>
</evidence>
<sequence length="317" mass="36287">MSSPTARKLKRKRRGKDSQDGRDFKCQYCPKAYLSHPALYSHIKNKHPDKELSSAPTGEGKRKRKSKKKSARIPPPPESEDFFKNPELAGGPIDPIYGFEESLIYVFTQLSKDTDIEFSTYPLYKSLQKLSFDKTPGNPEEDKQESGKEEGEKKQPAKDPGLSTYEALKDEKHNYLNCDDIFAVYLRHVSQKVNESSYKVILIYIICYRECVNQIGPTFEEPEPEPEGIASGAEDTINTSNNGDALNNGEIDYSQIEFCSVNNAQMIPQFTNYFLTDFLINHQISIENEVAINLTRNFCRWLYDQDLTEFTLRMCTP</sequence>
<reference evidence="4" key="1">
    <citation type="submission" date="2023-07" db="EMBL/GenBank/DDBJ databases">
        <authorList>
            <consortium name="AG Swart"/>
            <person name="Singh M."/>
            <person name="Singh A."/>
            <person name="Seah K."/>
            <person name="Emmerich C."/>
        </authorList>
    </citation>
    <scope>NUCLEOTIDE SEQUENCE</scope>
    <source>
        <strain evidence="4">DP1</strain>
    </source>
</reference>
<dbReference type="Proteomes" id="UP001295684">
    <property type="component" value="Unassembled WGS sequence"/>
</dbReference>
<gene>
    <name evidence="4" type="ORF">ECRASSUSDP1_LOCUS17381</name>
</gene>
<evidence type="ECO:0000313" key="5">
    <source>
        <dbReference type="Proteomes" id="UP001295684"/>
    </source>
</evidence>
<keyword evidence="1" id="KW-0863">Zinc-finger</keyword>
<accession>A0AAD2D181</accession>